<comment type="caution">
    <text evidence="7">The sequence shown here is derived from an EMBL/GenBank/DDBJ whole genome shotgun (WGS) entry which is preliminary data.</text>
</comment>
<dbReference type="Gene3D" id="1.25.40.390">
    <property type="match status" value="1"/>
</dbReference>
<gene>
    <name evidence="7" type="ORF">OBE_12693</name>
</gene>
<dbReference type="SUPFAM" id="SSF48452">
    <property type="entry name" value="TPR-like"/>
    <property type="match status" value="1"/>
</dbReference>
<keyword evidence="5" id="KW-0175">Coiled coil</keyword>
<dbReference type="EMBL" id="AJWZ01008753">
    <property type="protein sequence ID" value="EKC53232.1"/>
    <property type="molecule type" value="Genomic_DNA"/>
</dbReference>
<protein>
    <submittedName>
        <fullName evidence="7">Protein containing RagB/SusD domain protein</fullName>
    </submittedName>
</protein>
<reference evidence="7" key="1">
    <citation type="journal article" date="2013" name="Environ. Microbiol.">
        <title>Microbiota from the distal guts of lean and obese adolescents exhibit partial functional redundancy besides clear differences in community structure.</title>
        <authorList>
            <person name="Ferrer M."/>
            <person name="Ruiz A."/>
            <person name="Lanza F."/>
            <person name="Haange S.B."/>
            <person name="Oberbach A."/>
            <person name="Till H."/>
            <person name="Bargiela R."/>
            <person name="Campoy C."/>
            <person name="Segura M.T."/>
            <person name="Richter M."/>
            <person name="von Bergen M."/>
            <person name="Seifert J."/>
            <person name="Suarez A."/>
        </authorList>
    </citation>
    <scope>NUCLEOTIDE SEQUENCE</scope>
</reference>
<evidence type="ECO:0000259" key="6">
    <source>
        <dbReference type="Pfam" id="PF07980"/>
    </source>
</evidence>
<evidence type="ECO:0000313" key="7">
    <source>
        <dbReference type="EMBL" id="EKC53232.1"/>
    </source>
</evidence>
<dbReference type="GO" id="GO:0009279">
    <property type="term" value="C:cell outer membrane"/>
    <property type="evidence" value="ECO:0007669"/>
    <property type="project" value="UniProtKB-SubCell"/>
</dbReference>
<proteinExistence type="predicted"/>
<evidence type="ECO:0000256" key="1">
    <source>
        <dbReference type="ARBA" id="ARBA00004442"/>
    </source>
</evidence>
<dbReference type="InterPro" id="IPR012944">
    <property type="entry name" value="SusD_RagB_dom"/>
</dbReference>
<feature type="non-terminal residue" evidence="7">
    <location>
        <position position="168"/>
    </location>
</feature>
<evidence type="ECO:0000256" key="3">
    <source>
        <dbReference type="ARBA" id="ARBA00023136"/>
    </source>
</evidence>
<feature type="coiled-coil region" evidence="5">
    <location>
        <begin position="39"/>
        <end position="66"/>
    </location>
</feature>
<organism evidence="7">
    <name type="scientific">human gut metagenome</name>
    <dbReference type="NCBI Taxonomy" id="408170"/>
    <lineage>
        <taxon>unclassified sequences</taxon>
        <taxon>metagenomes</taxon>
        <taxon>organismal metagenomes</taxon>
    </lineage>
</organism>
<keyword evidence="2" id="KW-0732">Signal</keyword>
<evidence type="ECO:0000256" key="5">
    <source>
        <dbReference type="SAM" id="Coils"/>
    </source>
</evidence>
<feature type="domain" description="RagB/SusD" evidence="6">
    <location>
        <begin position="10"/>
        <end position="159"/>
    </location>
</feature>
<feature type="non-terminal residue" evidence="7">
    <location>
        <position position="1"/>
    </location>
</feature>
<evidence type="ECO:0000256" key="4">
    <source>
        <dbReference type="ARBA" id="ARBA00023237"/>
    </source>
</evidence>
<keyword evidence="3" id="KW-0472">Membrane</keyword>
<name>K1RXG2_9ZZZZ</name>
<dbReference type="InterPro" id="IPR011990">
    <property type="entry name" value="TPR-like_helical_dom_sf"/>
</dbReference>
<keyword evidence="4" id="KW-0998">Cell outer membrane</keyword>
<accession>K1RXG2</accession>
<evidence type="ECO:0000256" key="2">
    <source>
        <dbReference type="ARBA" id="ARBA00022729"/>
    </source>
</evidence>
<sequence>GFEDGQTGSCSGTGYLNKKFVHPAFQNGPVHYPYPVIRMAEMYLNLAEILIELDALENTTGRLEEAKGLIDKIRVRAGIPTIDEAWKKAIHPEKANTAEGLREIVRRERQIEFYLENQRFWDLRRWKDAGILGEKVWGMNIEGETDEAFFVPTELQNIRTFKQAQYLM</sequence>
<comment type="subcellular location">
    <subcellularLocation>
        <location evidence="1">Cell outer membrane</location>
    </subcellularLocation>
</comment>
<dbReference type="AlphaFoldDB" id="K1RXG2"/>
<dbReference type="Pfam" id="PF07980">
    <property type="entry name" value="SusD_RagB"/>
    <property type="match status" value="1"/>
</dbReference>